<dbReference type="PANTHER" id="PTHR43546">
    <property type="entry name" value="UPF0173 METAL-DEPENDENT HYDROLASE MJ1163-RELATED"/>
    <property type="match status" value="1"/>
</dbReference>
<dbReference type="Gene3D" id="3.60.15.10">
    <property type="entry name" value="Ribonuclease Z/Hydroxyacylglutathione hydrolase-like"/>
    <property type="match status" value="1"/>
</dbReference>
<sequence length="249" mass="28168">MKIQLVRHATILLTIEDKIILVDPMLSPKGEMSPVLGVKNQNNNPLSELPFEINLDKIDAVLLTHTHRDHFDDFAVKLLPKNTLIICQPEDLNKLTDLGFKNVNPVQNRGKFLGFEFIKTPAKHGTGEIGEKMAPVSGFVIMPSCKKSIYISGDTIWFEELKNVLNEHKPDISVVFSGAAKFSEGDPITMTKEDIYKFCSFLNDGNVIFTHMDSWNHCNLSRNELKEFLEENNLSNRVYVPDNGEIIIL</sequence>
<proteinExistence type="predicted"/>
<dbReference type="GO" id="GO:0016787">
    <property type="term" value="F:hydrolase activity"/>
    <property type="evidence" value="ECO:0007669"/>
    <property type="project" value="UniProtKB-KW"/>
</dbReference>
<dbReference type="EMBL" id="JACDUK010000003">
    <property type="protein sequence ID" value="MBA2853609.1"/>
    <property type="molecule type" value="Genomic_DNA"/>
</dbReference>
<organism evidence="3 4">
    <name type="scientific">Methanococcus maripaludis</name>
    <name type="common">Methanococcus deltae</name>
    <dbReference type="NCBI Taxonomy" id="39152"/>
    <lineage>
        <taxon>Archaea</taxon>
        <taxon>Methanobacteriati</taxon>
        <taxon>Methanobacteriota</taxon>
        <taxon>Methanomada group</taxon>
        <taxon>Methanococci</taxon>
        <taxon>Methanococcales</taxon>
        <taxon>Methanococcaceae</taxon>
        <taxon>Methanococcus</taxon>
    </lineage>
</organism>
<comment type="caution">
    <text evidence="3">The sequence shown here is derived from an EMBL/GenBank/DDBJ whole genome shotgun (WGS) entry which is preliminary data.</text>
</comment>
<dbReference type="RefSeq" id="WP_181504569.1">
    <property type="nucleotide sequence ID" value="NZ_JACDUK010000003.1"/>
</dbReference>
<gene>
    <name evidence="3" type="ORF">HNP89_001585</name>
</gene>
<keyword evidence="1" id="KW-0378">Hydrolase</keyword>
<dbReference type="SMART" id="SM00849">
    <property type="entry name" value="Lactamase_B"/>
    <property type="match status" value="1"/>
</dbReference>
<reference evidence="3 4" key="1">
    <citation type="submission" date="2020-07" db="EMBL/GenBank/DDBJ databases">
        <title>Genomic Encyclopedia of Type Strains, Phase IV (KMG-V): Genome sequencing to study the core and pangenomes of soil and plant-associated prokaryotes.</title>
        <authorList>
            <person name="Whitman W."/>
        </authorList>
    </citation>
    <scope>NUCLEOTIDE SEQUENCE [LARGE SCALE GENOMIC DNA]</scope>
    <source>
        <strain evidence="3 4">S1</strain>
    </source>
</reference>
<evidence type="ECO:0000259" key="2">
    <source>
        <dbReference type="SMART" id="SM00849"/>
    </source>
</evidence>
<evidence type="ECO:0000313" key="4">
    <source>
        <dbReference type="Proteomes" id="UP000522365"/>
    </source>
</evidence>
<evidence type="ECO:0000256" key="1">
    <source>
        <dbReference type="ARBA" id="ARBA00022801"/>
    </source>
</evidence>
<accession>A0A7J9P0Y9</accession>
<dbReference type="Pfam" id="PF12706">
    <property type="entry name" value="Lactamase_B_2"/>
    <property type="match status" value="1"/>
</dbReference>
<dbReference type="SUPFAM" id="SSF56281">
    <property type="entry name" value="Metallo-hydrolase/oxidoreductase"/>
    <property type="match status" value="1"/>
</dbReference>
<feature type="domain" description="Metallo-beta-lactamase" evidence="2">
    <location>
        <begin position="7"/>
        <end position="211"/>
    </location>
</feature>
<protein>
    <submittedName>
        <fullName evidence="3">L-ascorbate metabolism protein UlaG (Beta-lactamase superfamily)</fullName>
    </submittedName>
</protein>
<dbReference type="Proteomes" id="UP000522365">
    <property type="component" value="Unassembled WGS sequence"/>
</dbReference>
<dbReference type="InterPro" id="IPR050114">
    <property type="entry name" value="UPF0173_UPF0282_UlaG_hydrolase"/>
</dbReference>
<dbReference type="PANTHER" id="PTHR43546:SF9">
    <property type="entry name" value="L-ASCORBATE-6-PHOSPHATE LACTONASE ULAG-RELATED"/>
    <property type="match status" value="1"/>
</dbReference>
<dbReference type="AlphaFoldDB" id="A0A7J9P0Y9"/>
<evidence type="ECO:0000313" key="3">
    <source>
        <dbReference type="EMBL" id="MBA2853609.1"/>
    </source>
</evidence>
<name>A0A7J9P0Y9_METMI</name>
<dbReference type="InterPro" id="IPR036866">
    <property type="entry name" value="RibonucZ/Hydroxyglut_hydro"/>
</dbReference>
<dbReference type="InterPro" id="IPR001279">
    <property type="entry name" value="Metallo-B-lactamas"/>
</dbReference>